<evidence type="ECO:0000313" key="3">
    <source>
        <dbReference type="Proteomes" id="UP000499080"/>
    </source>
</evidence>
<protein>
    <submittedName>
        <fullName evidence="2">Uncharacterized protein</fullName>
    </submittedName>
</protein>
<dbReference type="AlphaFoldDB" id="A0A4Y2S8U0"/>
<keyword evidence="3" id="KW-1185">Reference proteome</keyword>
<dbReference type="EMBL" id="BGPR01020440">
    <property type="protein sequence ID" value="GBN84668.1"/>
    <property type="molecule type" value="Genomic_DNA"/>
</dbReference>
<dbReference type="Proteomes" id="UP000499080">
    <property type="component" value="Unassembled WGS sequence"/>
</dbReference>
<sequence length="122" mass="14038">MPIQSEFYAYQTDMYGAERAHPSTRVSVRLPALLTLQHPGLSRDSVDRHPSRRERGSCSPGRRLLRSSPRLTRWKVKNLLHENRMNLSDILCRNRSVGGDIYICPRPVLGWVSMVWGNFAPH</sequence>
<feature type="region of interest" description="Disordered" evidence="1">
    <location>
        <begin position="40"/>
        <end position="64"/>
    </location>
</feature>
<name>A0A4Y2S8U0_ARAVE</name>
<gene>
    <name evidence="2" type="ORF">AVEN_112164_1</name>
</gene>
<accession>A0A4Y2S8U0</accession>
<evidence type="ECO:0000313" key="2">
    <source>
        <dbReference type="EMBL" id="GBN84668.1"/>
    </source>
</evidence>
<evidence type="ECO:0000256" key="1">
    <source>
        <dbReference type="SAM" id="MobiDB-lite"/>
    </source>
</evidence>
<feature type="compositionally biased region" description="Basic and acidic residues" evidence="1">
    <location>
        <begin position="44"/>
        <end position="56"/>
    </location>
</feature>
<reference evidence="2 3" key="1">
    <citation type="journal article" date="2019" name="Sci. Rep.">
        <title>Orb-weaving spider Araneus ventricosus genome elucidates the spidroin gene catalogue.</title>
        <authorList>
            <person name="Kono N."/>
            <person name="Nakamura H."/>
            <person name="Ohtoshi R."/>
            <person name="Moran D.A.P."/>
            <person name="Shinohara A."/>
            <person name="Yoshida Y."/>
            <person name="Fujiwara M."/>
            <person name="Mori M."/>
            <person name="Tomita M."/>
            <person name="Arakawa K."/>
        </authorList>
    </citation>
    <scope>NUCLEOTIDE SEQUENCE [LARGE SCALE GENOMIC DNA]</scope>
</reference>
<organism evidence="2 3">
    <name type="scientific">Araneus ventricosus</name>
    <name type="common">Orbweaver spider</name>
    <name type="synonym">Epeira ventricosa</name>
    <dbReference type="NCBI Taxonomy" id="182803"/>
    <lineage>
        <taxon>Eukaryota</taxon>
        <taxon>Metazoa</taxon>
        <taxon>Ecdysozoa</taxon>
        <taxon>Arthropoda</taxon>
        <taxon>Chelicerata</taxon>
        <taxon>Arachnida</taxon>
        <taxon>Araneae</taxon>
        <taxon>Araneomorphae</taxon>
        <taxon>Entelegynae</taxon>
        <taxon>Araneoidea</taxon>
        <taxon>Araneidae</taxon>
        <taxon>Araneus</taxon>
    </lineage>
</organism>
<proteinExistence type="predicted"/>
<comment type="caution">
    <text evidence="2">The sequence shown here is derived from an EMBL/GenBank/DDBJ whole genome shotgun (WGS) entry which is preliminary data.</text>
</comment>